<name>A0A3B1A5M9_9ZZZZ</name>
<gene>
    <name evidence="1" type="ORF">MNBD_GAMMA21-2748</name>
</gene>
<organism evidence="1">
    <name type="scientific">hydrothermal vent metagenome</name>
    <dbReference type="NCBI Taxonomy" id="652676"/>
    <lineage>
        <taxon>unclassified sequences</taxon>
        <taxon>metagenomes</taxon>
        <taxon>ecological metagenomes</taxon>
    </lineage>
</organism>
<evidence type="ECO:0000313" key="1">
    <source>
        <dbReference type="EMBL" id="VAW99381.1"/>
    </source>
</evidence>
<dbReference type="AlphaFoldDB" id="A0A3B1A5M9"/>
<protein>
    <submittedName>
        <fullName evidence="1">Uncharacterized protein</fullName>
    </submittedName>
</protein>
<dbReference type="PROSITE" id="PS51257">
    <property type="entry name" value="PROKAR_LIPOPROTEIN"/>
    <property type="match status" value="1"/>
</dbReference>
<dbReference type="EMBL" id="UOFR01000066">
    <property type="protein sequence ID" value="VAW99381.1"/>
    <property type="molecule type" value="Genomic_DNA"/>
</dbReference>
<sequence length="458" mass="49972">MPENIKTILINSRLFISISVVGLTLLAGCGGGAESDNQSSAQTQNNVALSMDIPDSVTGGKSATIQSAVRAASSASQGAPCAYLGVEDDEPFRNGYQMTKFMVSAVATWTCVADVLIDISDWVPQDGAIYETENDSAAANYDREEPTHYSVTNDSETQTTIRIYYGYDRITPPGVGEDPQFYISWNEAVNGDIDGRLIINGLGVNPDNREPEDPTMLRMDFSQTSTDETADMFLRFDNGNQWAEGFRILVNKDLSANPLTKVFVARGMIEMKAQFLPVNGITEIPTVQMYTVADSFGSGAAIAEFQDVTLPLELNTTSNNHLGNYLFTQNDVYFFQEDGDWDWVNKTITTAEYRGGRTTPATGGTWIPFDPSLDVIVLGLALDPDYFTGAQCANLNDDCTDLLNAVFIDGFAGQEPNQGADPMDWRSTAVANPDYLTTVYPNGVDWTGAFDLVFLPPM</sequence>
<accession>A0A3B1A5M9</accession>
<proteinExistence type="predicted"/>
<reference evidence="1" key="1">
    <citation type="submission" date="2018-06" db="EMBL/GenBank/DDBJ databases">
        <authorList>
            <person name="Zhirakovskaya E."/>
        </authorList>
    </citation>
    <scope>NUCLEOTIDE SEQUENCE</scope>
</reference>